<comment type="caution">
    <text evidence="2">The sequence shown here is derived from an EMBL/GenBank/DDBJ whole genome shotgun (WGS) entry which is preliminary data.</text>
</comment>
<accession>A0A8X6GTI3</accession>
<dbReference type="AlphaFoldDB" id="A0A8X6GTI3"/>
<keyword evidence="3" id="KW-1185">Reference proteome</keyword>
<name>A0A8X6GTI3_TRICU</name>
<reference evidence="2" key="1">
    <citation type="submission" date="2020-07" db="EMBL/GenBank/DDBJ databases">
        <title>Multicomponent nature underlies the extraordinary mechanical properties of spider dragline silk.</title>
        <authorList>
            <person name="Kono N."/>
            <person name="Nakamura H."/>
            <person name="Mori M."/>
            <person name="Yoshida Y."/>
            <person name="Ohtoshi R."/>
            <person name="Malay A.D."/>
            <person name="Moran D.A.P."/>
            <person name="Tomita M."/>
            <person name="Numata K."/>
            <person name="Arakawa K."/>
        </authorList>
    </citation>
    <scope>NUCLEOTIDE SEQUENCE</scope>
</reference>
<evidence type="ECO:0000313" key="3">
    <source>
        <dbReference type="Proteomes" id="UP000887116"/>
    </source>
</evidence>
<proteinExistence type="predicted"/>
<sequence length="84" mass="9482">MRWMVDQYLYVIGTGQSKYCFQPPSFVFMNSAGMLIHQNQWCTVATFTNWFLCILLMKDGTSPNSNSGFAGDGYYPPVMNSTSS</sequence>
<evidence type="ECO:0000313" key="2">
    <source>
        <dbReference type="EMBL" id="GFR10862.1"/>
    </source>
</evidence>
<gene>
    <name evidence="2" type="ORF">TNCT_11331</name>
</gene>
<organism evidence="2 3">
    <name type="scientific">Trichonephila clavata</name>
    <name type="common">Joro spider</name>
    <name type="synonym">Nephila clavata</name>
    <dbReference type="NCBI Taxonomy" id="2740835"/>
    <lineage>
        <taxon>Eukaryota</taxon>
        <taxon>Metazoa</taxon>
        <taxon>Ecdysozoa</taxon>
        <taxon>Arthropoda</taxon>
        <taxon>Chelicerata</taxon>
        <taxon>Arachnida</taxon>
        <taxon>Araneae</taxon>
        <taxon>Araneomorphae</taxon>
        <taxon>Entelegynae</taxon>
        <taxon>Araneoidea</taxon>
        <taxon>Nephilidae</taxon>
        <taxon>Trichonephila</taxon>
    </lineage>
</organism>
<dbReference type="Proteomes" id="UP000887116">
    <property type="component" value="Unassembled WGS sequence"/>
</dbReference>
<evidence type="ECO:0000256" key="1">
    <source>
        <dbReference type="SAM" id="MobiDB-lite"/>
    </source>
</evidence>
<feature type="region of interest" description="Disordered" evidence="1">
    <location>
        <begin position="65"/>
        <end position="84"/>
    </location>
</feature>
<protein>
    <submittedName>
        <fullName evidence="2">Uncharacterized protein</fullName>
    </submittedName>
</protein>
<dbReference type="EMBL" id="BMAO01026591">
    <property type="protein sequence ID" value="GFR10862.1"/>
    <property type="molecule type" value="Genomic_DNA"/>
</dbReference>